<keyword evidence="1" id="KW-0175">Coiled coil</keyword>
<feature type="compositionally biased region" description="Acidic residues" evidence="2">
    <location>
        <begin position="1511"/>
        <end position="1520"/>
    </location>
</feature>
<dbReference type="RefSeq" id="WP_055154553.1">
    <property type="nucleotide sequence ID" value="NZ_CYZU01000040.1"/>
</dbReference>
<dbReference type="Proteomes" id="UP000095544">
    <property type="component" value="Unassembled WGS sequence"/>
</dbReference>
<feature type="region of interest" description="Disordered" evidence="2">
    <location>
        <begin position="1507"/>
        <end position="1585"/>
    </location>
</feature>
<dbReference type="EMBL" id="CYZU01000040">
    <property type="protein sequence ID" value="CUO88030.1"/>
    <property type="molecule type" value="Genomic_DNA"/>
</dbReference>
<evidence type="ECO:0000313" key="5">
    <source>
        <dbReference type="Proteomes" id="UP000095544"/>
    </source>
</evidence>
<feature type="coiled-coil region" evidence="1">
    <location>
        <begin position="1104"/>
        <end position="1138"/>
    </location>
</feature>
<evidence type="ECO:0000313" key="4">
    <source>
        <dbReference type="EMBL" id="CUO88030.1"/>
    </source>
</evidence>
<feature type="transmembrane region" description="Helical" evidence="3">
    <location>
        <begin position="12"/>
        <end position="34"/>
    </location>
</feature>
<protein>
    <submittedName>
        <fullName evidence="4">The GLUG motif</fullName>
    </submittedName>
</protein>
<sequence>MREKNKKSQKRVLARILALILIFTMSVTPISPFLSEVQAASVENPWDGKTMTVPDLDEYGTYLIRTGAELAWFAAEVNRGNGEINGRLENYIYLNNYNTNHNWTMIGDTEENPYKGNFDGNGQKVVYMRAEITQKDPEHRYAGLFGVIDGGNVKNVTVLGKVLQNYGNYGLIGGSDELYVGSGGIAGYLKSGQITNCTNYARTTMDGEAMYRNSGGIVGICKGIVMRCTNEGKLSTIIAFAQNHVGGIAGLVYGANAQVTNCMNSATVQGYICVGGIAGAVKGGSEINASCNYGTIKANSTAGGIAGRVSTTGLYTDGTEKECAVRNVYSLGDMATYGTGTGAQMGGIVGEAGYDNWTQEKLPPRPVIENAYSTVQFSNNMNSRRGGIIGYLISGAYGTVYGLATPDKGLNPVGATSDRGIQILGEALMLTEAELKSAGMIEKLGNGFTMADTYDIQNNGYPKLVWQGLPSALLSAIDDSLMELNGWLTAANRKKYGKNYPRIEKLVKDYKDKLGAVINQEELDTVMEEARGKLKEVKPGIDADNELMEAIDNSIIALENYRSRLIDKHPDLTEGQKQNLDSVVSDYRKKMNAAETPEEVRLLLRDGRDTLDARIAGFEADKRLEELRADAIQQMTDYRADESYDSLWMFKIRLAREKALEVITQAKTAAEVTSGLAEGQNSIDAVIDQIPEAGAWDGKTLTEPAVSERGIYQITSGSELAWFANQVNTVQDAEGISGELCNDISLGFKNWKPIGNTKAYTGSFDGKGYQIRGLFIERADIYSGLFGQLRGKNQVIQNLSVSGTIQADGKVDYAGGVAAYVYGADSANQSQMINCHSSVSIRQDQIKALGGGSGGIVGYAANVAVSNCSNTGSVVIGPAGKGGISYAAGGLIGQIGPSVRLQTSYNAGTVQSSHTAGGLAGAVGGRGSEIYSSYNCGEISAKYNSGGLVGGAFTGSSIKWCYTSGSVNLNESGLKAGAIFGDFNPGDYEVLYALKRSDSQKIDLVGGSEDFSASGRFLESDALHSDDALNALNGGGSCFIRDYLEYQNGYPILSWQITVDDFRTGAVSALQNYKKAEDYSGENWSIIQQLIEEGTAQIQEAEDIETINAALTQARNMIDEVETKAESNDRELQAAKDNAIYEIEHYVDLSEYRDEEKTKILKYIEEARKYILMSLDLEEVTRHLNEAKANIDYEETAWEHEYNENRKAAEEVETYIGEIGEVIYIPYVKTSIQTARSAYDKLTDRQKELVTNVQVLLDAEAEWEKLEEEYEATEMDKEMAAIVDELIEAIGEVTADSKEAIDAARNAFDALTENQKVLVSYPGKLTEAEAAYNKLCASVVAGMIAAIGDITMDKWDVIAEAQRAYDELTDDQKALVNDYPVLQNAIATYQNLTVAQNVIEMIEAIGDVTLESRNVIMAAISAYNGLSGAQQELVHNYDMLEAATILYESLSAIQQVIKMIDQIGTVSQTSGPQLEAARSAYNNLTPDEQRRITNLSVLENAEAAFAALETPEVDNNDTPEEIPTNDKTLQEANKNNGDGGSGTENGETSGGEEDKENKEETAEAGVGVDDNDDQDGGLPSWLEDELDGTNTEETANLAAEQKKTAARKRFLLVLGIILAVCMVTTGTFAVALRKSAHKRKEKRVHF</sequence>
<dbReference type="Gene3D" id="2.160.20.110">
    <property type="match status" value="2"/>
</dbReference>
<keyword evidence="3" id="KW-0472">Membrane</keyword>
<evidence type="ECO:0000256" key="2">
    <source>
        <dbReference type="SAM" id="MobiDB-lite"/>
    </source>
</evidence>
<accession>A0A174ISZ3</accession>
<dbReference type="STRING" id="39482.ERS852491_03599"/>
<keyword evidence="3" id="KW-1133">Transmembrane helix</keyword>
<name>A0A174ISZ3_9FIRM</name>
<evidence type="ECO:0000256" key="3">
    <source>
        <dbReference type="SAM" id="Phobius"/>
    </source>
</evidence>
<feature type="compositionally biased region" description="Polar residues" evidence="2">
    <location>
        <begin position="1525"/>
        <end position="1535"/>
    </location>
</feature>
<keyword evidence="3" id="KW-0812">Transmembrane</keyword>
<organism evidence="4 5">
    <name type="scientific">Faecalicatena contorta</name>
    <dbReference type="NCBI Taxonomy" id="39482"/>
    <lineage>
        <taxon>Bacteria</taxon>
        <taxon>Bacillati</taxon>
        <taxon>Bacillota</taxon>
        <taxon>Clostridia</taxon>
        <taxon>Lachnospirales</taxon>
        <taxon>Lachnospiraceae</taxon>
        <taxon>Faecalicatena</taxon>
    </lineage>
</organism>
<reference evidence="4 5" key="1">
    <citation type="submission" date="2015-09" db="EMBL/GenBank/DDBJ databases">
        <authorList>
            <consortium name="Pathogen Informatics"/>
        </authorList>
    </citation>
    <scope>NUCLEOTIDE SEQUENCE [LARGE SCALE GENOMIC DNA]</scope>
    <source>
        <strain evidence="4 5">2789STDY5834876</strain>
    </source>
</reference>
<dbReference type="OrthoDB" id="1864276at2"/>
<evidence type="ECO:0000256" key="1">
    <source>
        <dbReference type="SAM" id="Coils"/>
    </source>
</evidence>
<gene>
    <name evidence="4" type="ORF">ERS852491_03599</name>
</gene>
<feature type="transmembrane region" description="Helical" evidence="3">
    <location>
        <begin position="1610"/>
        <end position="1632"/>
    </location>
</feature>
<proteinExistence type="predicted"/>